<dbReference type="InterPro" id="IPR013011">
    <property type="entry name" value="PTS_EIIB_2"/>
</dbReference>
<sequence>ISLSEDDIGFLTLHFAASLERMKGKKGKVKRVILVCTTGVGTSLLLKVKLEDRFKDKLDIVDTIPWYEFNENLFENVDLIITTIPLGIESKKVIYVKN</sequence>
<comment type="caution">
    <text evidence="5">The sequence shown here is derived from an EMBL/GenBank/DDBJ whole genome shotgun (WGS) entry which is preliminary data.</text>
</comment>
<feature type="non-terminal residue" evidence="5">
    <location>
        <position position="1"/>
    </location>
</feature>
<proteinExistence type="predicted"/>
<organism evidence="5 6">
    <name type="scientific">Clostridium perfringens</name>
    <dbReference type="NCBI Taxonomy" id="1502"/>
    <lineage>
        <taxon>Bacteria</taxon>
        <taxon>Bacillati</taxon>
        <taxon>Bacillota</taxon>
        <taxon>Clostridia</taxon>
        <taxon>Eubacteriales</taxon>
        <taxon>Clostridiaceae</taxon>
        <taxon>Clostridium</taxon>
    </lineage>
</organism>
<dbReference type="PANTHER" id="PTHR30185:SF18">
    <property type="entry name" value="TRANSCRIPTIONAL REGULATOR MTLR"/>
    <property type="match status" value="1"/>
</dbReference>
<dbReference type="PANTHER" id="PTHR30185">
    <property type="entry name" value="CRYPTIC BETA-GLUCOSIDE BGL OPERON ANTITERMINATOR"/>
    <property type="match status" value="1"/>
</dbReference>
<dbReference type="InterPro" id="IPR036095">
    <property type="entry name" value="PTS_EIIB-like_sf"/>
</dbReference>
<dbReference type="SUPFAM" id="SSF52794">
    <property type="entry name" value="PTS system IIB component-like"/>
    <property type="match status" value="1"/>
</dbReference>
<dbReference type="GO" id="GO:0009401">
    <property type="term" value="P:phosphoenolpyruvate-dependent sugar phosphotransferase system"/>
    <property type="evidence" value="ECO:0007669"/>
    <property type="project" value="InterPro"/>
</dbReference>
<feature type="domain" description="PTS EIIB type-2" evidence="4">
    <location>
        <begin position="30"/>
        <end position="98"/>
    </location>
</feature>
<dbReference type="Pfam" id="PF02302">
    <property type="entry name" value="PTS_IIB"/>
    <property type="match status" value="1"/>
</dbReference>
<evidence type="ECO:0000313" key="5">
    <source>
        <dbReference type="EMBL" id="MDZ5034293.1"/>
    </source>
</evidence>
<name>A0AAW9J5U0_CLOPF</name>
<accession>A0AAW9J5U0</accession>
<evidence type="ECO:0000259" key="4">
    <source>
        <dbReference type="PROSITE" id="PS51099"/>
    </source>
</evidence>
<dbReference type="EMBL" id="WNVG01000404">
    <property type="protein sequence ID" value="MDZ5034293.1"/>
    <property type="molecule type" value="Genomic_DNA"/>
</dbReference>
<evidence type="ECO:0000256" key="2">
    <source>
        <dbReference type="ARBA" id="ARBA00023015"/>
    </source>
</evidence>
<reference evidence="5" key="1">
    <citation type="submission" date="2019-11" db="EMBL/GenBank/DDBJ databases">
        <title>Characterization of Clostridium perfringens isolates from swine manure treated agricultural soils.</title>
        <authorList>
            <person name="Wushke S.T."/>
        </authorList>
    </citation>
    <scope>NUCLEOTIDE SEQUENCE</scope>
    <source>
        <strain evidence="5">X15</strain>
    </source>
</reference>
<evidence type="ECO:0000313" key="6">
    <source>
        <dbReference type="Proteomes" id="UP001289066"/>
    </source>
</evidence>
<keyword evidence="3" id="KW-0804">Transcription</keyword>
<keyword evidence="2" id="KW-0805">Transcription regulation</keyword>
<dbReference type="InterPro" id="IPR003501">
    <property type="entry name" value="PTS_EIIB_2/3"/>
</dbReference>
<dbReference type="CDD" id="cd05568">
    <property type="entry name" value="PTS_IIB_bgl_like"/>
    <property type="match status" value="1"/>
</dbReference>
<dbReference type="PROSITE" id="PS51099">
    <property type="entry name" value="PTS_EIIB_TYPE_2"/>
    <property type="match status" value="1"/>
</dbReference>
<dbReference type="InterPro" id="IPR050661">
    <property type="entry name" value="BglG_antiterminators"/>
</dbReference>
<gene>
    <name evidence="5" type="ORF">GNF81_16430</name>
</gene>
<dbReference type="Proteomes" id="UP001289066">
    <property type="component" value="Unassembled WGS sequence"/>
</dbReference>
<dbReference type="Gene3D" id="3.40.50.2300">
    <property type="match status" value="1"/>
</dbReference>
<evidence type="ECO:0000256" key="1">
    <source>
        <dbReference type="ARBA" id="ARBA00022679"/>
    </source>
</evidence>
<keyword evidence="1" id="KW-0808">Transferase</keyword>
<dbReference type="AlphaFoldDB" id="A0AAW9J5U0"/>
<protein>
    <recommendedName>
        <fullName evidence="4">PTS EIIB type-2 domain-containing protein</fullName>
    </recommendedName>
</protein>
<evidence type="ECO:0000256" key="3">
    <source>
        <dbReference type="ARBA" id="ARBA00023163"/>
    </source>
</evidence>
<dbReference type="GO" id="GO:0008982">
    <property type="term" value="F:protein-N(PI)-phosphohistidine-sugar phosphotransferase activity"/>
    <property type="evidence" value="ECO:0007669"/>
    <property type="project" value="InterPro"/>
</dbReference>